<proteinExistence type="predicted"/>
<dbReference type="OrthoDB" id="194368at2"/>
<gene>
    <name evidence="2" type="ORF">D7M11_26305</name>
</gene>
<dbReference type="GO" id="GO:0003677">
    <property type="term" value="F:DNA binding"/>
    <property type="evidence" value="ECO:0007669"/>
    <property type="project" value="InterPro"/>
</dbReference>
<sequence>MSTLNDRIKQRRMAMNLTLLDVATHLGVKEATAQRYESGDIKNIKHETIVSLSELFKCSPAYLMGWTDDVEAPSTKPQVQTVLSDDILKLIKKFNALDEKGKHTVKTVLEMEYFRVSKPNPPLEVIAAHNDDHSKEQLELMKQDLEDL</sequence>
<dbReference type="SUPFAM" id="SSF47413">
    <property type="entry name" value="lambda repressor-like DNA-binding domains"/>
    <property type="match status" value="1"/>
</dbReference>
<dbReference type="Pfam" id="PF01381">
    <property type="entry name" value="HTH_3"/>
    <property type="match status" value="1"/>
</dbReference>
<evidence type="ECO:0000313" key="3">
    <source>
        <dbReference type="Proteomes" id="UP000282311"/>
    </source>
</evidence>
<evidence type="ECO:0000259" key="1">
    <source>
        <dbReference type="PROSITE" id="PS50943"/>
    </source>
</evidence>
<accession>A0A3B0BSR1</accession>
<keyword evidence="3" id="KW-1185">Reference proteome</keyword>
<organism evidence="2 3">
    <name type="scientific">Paenibacillus ginsengarvi</name>
    <dbReference type="NCBI Taxonomy" id="400777"/>
    <lineage>
        <taxon>Bacteria</taxon>
        <taxon>Bacillati</taxon>
        <taxon>Bacillota</taxon>
        <taxon>Bacilli</taxon>
        <taxon>Bacillales</taxon>
        <taxon>Paenibacillaceae</taxon>
        <taxon>Paenibacillus</taxon>
    </lineage>
</organism>
<comment type="caution">
    <text evidence="2">The sequence shown here is derived from an EMBL/GenBank/DDBJ whole genome shotgun (WGS) entry which is preliminary data.</text>
</comment>
<reference evidence="2 3" key="1">
    <citation type="journal article" date="2007" name="Int. J. Syst. Evol. Microbiol.">
        <title>Paenibacillus ginsengarvi sp. nov., isolated from soil from ginseng cultivation.</title>
        <authorList>
            <person name="Yoon M.H."/>
            <person name="Ten L.N."/>
            <person name="Im W.T."/>
        </authorList>
    </citation>
    <scope>NUCLEOTIDE SEQUENCE [LARGE SCALE GENOMIC DNA]</scope>
    <source>
        <strain evidence="2 3">KCTC 13059</strain>
    </source>
</reference>
<dbReference type="PROSITE" id="PS50943">
    <property type="entry name" value="HTH_CROC1"/>
    <property type="match status" value="1"/>
</dbReference>
<feature type="domain" description="HTH cro/C1-type" evidence="1">
    <location>
        <begin position="8"/>
        <end position="63"/>
    </location>
</feature>
<dbReference type="EMBL" id="RBAH01000023">
    <property type="protein sequence ID" value="RKN75047.1"/>
    <property type="molecule type" value="Genomic_DNA"/>
</dbReference>
<protein>
    <submittedName>
        <fullName evidence="2">Helix-turn-helix domain-containing protein</fullName>
    </submittedName>
</protein>
<evidence type="ECO:0000313" key="2">
    <source>
        <dbReference type="EMBL" id="RKN75047.1"/>
    </source>
</evidence>
<name>A0A3B0BSR1_9BACL</name>
<dbReference type="CDD" id="cd00093">
    <property type="entry name" value="HTH_XRE"/>
    <property type="match status" value="1"/>
</dbReference>
<dbReference type="InterPro" id="IPR001387">
    <property type="entry name" value="Cro/C1-type_HTH"/>
</dbReference>
<dbReference type="Gene3D" id="1.10.260.40">
    <property type="entry name" value="lambda repressor-like DNA-binding domains"/>
    <property type="match status" value="1"/>
</dbReference>
<dbReference type="RefSeq" id="WP_120750243.1">
    <property type="nucleotide sequence ID" value="NZ_RBAH01000023.1"/>
</dbReference>
<dbReference type="InterPro" id="IPR010982">
    <property type="entry name" value="Lambda_DNA-bd_dom_sf"/>
</dbReference>
<dbReference type="AlphaFoldDB" id="A0A3B0BSR1"/>
<dbReference type="SMART" id="SM00530">
    <property type="entry name" value="HTH_XRE"/>
    <property type="match status" value="1"/>
</dbReference>
<dbReference type="Proteomes" id="UP000282311">
    <property type="component" value="Unassembled WGS sequence"/>
</dbReference>